<dbReference type="Proteomes" id="UP000001732">
    <property type="component" value="Chromosome"/>
</dbReference>
<dbReference type="RefSeq" id="WP_012543821.1">
    <property type="nucleotide sequence ID" value="NC_011295.1"/>
</dbReference>
<sequence length="459" mass="51668">MTDNRFQDSLFKPSSKWIPLAERMRPRTLDEIVGQDKAFGKGTLLRKLIEEDKLTSLVLWGPPGVGKTSIAMVIANTTKARFLRFSAVTSGIKEIKEVLEDAEVQFNMGRRTVIFVDEIHHFNKTQQDAFLPYVEKGAVVLICATTENPSFEIISPLLSRSKVVVLEPLEAEDIKTILYRALADKERGLGNERVVITDEQLMRIAVYSDGDARIALNTLEMAVFGTDPNSEGIRVISDEVISEALQKKTLLYDKAGEEHYNLISALHKSMRNSDPDAALYWLARMLEAGEDPLYVARRIVRFASEDVGMADPQALMQAVAAFDAANYIGMPECTANLAQAVVYLSLAPKSNSLYVGYEKAKQDALETMAEPVPLHLRNAPTRLMKEVGYGKDYKYSHDYEEHIADMECLPPNLLGKRYYLPSDQGLESKYGQRLEHLMGVKKKRRENKSKNNKDENIEK</sequence>
<evidence type="ECO:0000256" key="7">
    <source>
        <dbReference type="SAM" id="MobiDB-lite"/>
    </source>
</evidence>
<dbReference type="InterPro" id="IPR003593">
    <property type="entry name" value="AAA+_ATPase"/>
</dbReference>
<dbReference type="InterPro" id="IPR008921">
    <property type="entry name" value="DNA_pol3_clamp-load_cplx_C"/>
</dbReference>
<dbReference type="InterPro" id="IPR051314">
    <property type="entry name" value="AAA_ATPase_RarA/MGS1/WRNIP1"/>
</dbReference>
<keyword evidence="6" id="KW-0067">ATP-binding</keyword>
<reference evidence="9 10" key="2">
    <citation type="journal article" date="2014" name="Genome Announc.">
        <title>Complete Genome Sequence of Coprothermobacter proteolyticus DSM 5265.</title>
        <authorList>
            <person name="Alexiev A."/>
            <person name="Coil D.A."/>
            <person name="Badger J.H."/>
            <person name="Enticknap J."/>
            <person name="Ward N."/>
            <person name="Robb F.T."/>
            <person name="Eisen J.A."/>
        </authorList>
    </citation>
    <scope>NUCLEOTIDE SEQUENCE [LARGE SCALE GENOMIC DNA]</scope>
    <source>
        <strain evidence="10">ATCC 35245 / DSM 5265 / OCM 4 / BT</strain>
    </source>
</reference>
<dbReference type="FunFam" id="1.20.272.10:FF:000001">
    <property type="entry name" value="Putative AAA family ATPase"/>
    <property type="match status" value="1"/>
</dbReference>
<keyword evidence="5" id="KW-0547">Nucleotide-binding</keyword>
<dbReference type="OrthoDB" id="9778364at2"/>
<dbReference type="GO" id="GO:0008047">
    <property type="term" value="F:enzyme activator activity"/>
    <property type="evidence" value="ECO:0007669"/>
    <property type="project" value="TreeGrafter"/>
</dbReference>
<comment type="function">
    <text evidence="1">DNA-dependent ATPase that plays important roles in cellular responses to stalled DNA replication processes.</text>
</comment>
<dbReference type="AlphaFoldDB" id="B5Y9V9"/>
<dbReference type="InterPro" id="IPR021886">
    <property type="entry name" value="MgsA_C"/>
</dbReference>
<dbReference type="SUPFAM" id="SSF52540">
    <property type="entry name" value="P-loop containing nucleoside triphosphate hydrolases"/>
    <property type="match status" value="1"/>
</dbReference>
<feature type="compositionally biased region" description="Basic and acidic residues" evidence="7">
    <location>
        <begin position="448"/>
        <end position="459"/>
    </location>
</feature>
<dbReference type="GO" id="GO:0006261">
    <property type="term" value="P:DNA-templated DNA replication"/>
    <property type="evidence" value="ECO:0007669"/>
    <property type="project" value="TreeGrafter"/>
</dbReference>
<proteinExistence type="inferred from homology"/>
<dbReference type="CDD" id="cd18139">
    <property type="entry name" value="HLD_clamp_RarA"/>
    <property type="match status" value="1"/>
</dbReference>
<organism evidence="9 10">
    <name type="scientific">Coprothermobacter proteolyticus (strain ATCC 35245 / DSM 5265 / OCM 4 / BT)</name>
    <dbReference type="NCBI Taxonomy" id="309798"/>
    <lineage>
        <taxon>Bacteria</taxon>
        <taxon>Pseudomonadati</taxon>
        <taxon>Coprothermobacterota</taxon>
        <taxon>Coprothermobacteria</taxon>
        <taxon>Coprothermobacterales</taxon>
        <taxon>Coprothermobacteraceae</taxon>
        <taxon>Coprothermobacter</taxon>
    </lineage>
</organism>
<keyword evidence="4" id="KW-0235">DNA replication</keyword>
<dbReference type="FunFam" id="1.10.8.60:FF:000029">
    <property type="entry name" value="Replication-associated recombination protein A"/>
    <property type="match status" value="1"/>
</dbReference>
<dbReference type="InterPro" id="IPR027417">
    <property type="entry name" value="P-loop_NTPase"/>
</dbReference>
<dbReference type="Gene3D" id="1.10.8.60">
    <property type="match status" value="1"/>
</dbReference>
<dbReference type="GO" id="GO:0016887">
    <property type="term" value="F:ATP hydrolysis activity"/>
    <property type="evidence" value="ECO:0007669"/>
    <property type="project" value="InterPro"/>
</dbReference>
<evidence type="ECO:0000256" key="2">
    <source>
        <dbReference type="ARBA" id="ARBA00008959"/>
    </source>
</evidence>
<dbReference type="STRING" id="309798.COPRO5265_1250"/>
<dbReference type="InterPro" id="IPR003959">
    <property type="entry name" value="ATPase_AAA_core"/>
</dbReference>
<dbReference type="Pfam" id="PF00004">
    <property type="entry name" value="AAA"/>
    <property type="match status" value="1"/>
</dbReference>
<evidence type="ECO:0000256" key="3">
    <source>
        <dbReference type="ARBA" id="ARBA00020776"/>
    </source>
</evidence>
<dbReference type="EMBL" id="CP001145">
    <property type="protein sequence ID" value="ACI17169.1"/>
    <property type="molecule type" value="Genomic_DNA"/>
</dbReference>
<evidence type="ECO:0000256" key="1">
    <source>
        <dbReference type="ARBA" id="ARBA00002393"/>
    </source>
</evidence>
<dbReference type="InterPro" id="IPR032423">
    <property type="entry name" value="AAA_assoc_2"/>
</dbReference>
<keyword evidence="10" id="KW-1185">Reference proteome</keyword>
<gene>
    <name evidence="9" type="ordered locus">COPRO5265_1250</name>
</gene>
<dbReference type="KEGG" id="cpo:COPRO5265_1250"/>
<dbReference type="Gene3D" id="1.10.3710.10">
    <property type="entry name" value="DNA polymerase III clamp loader subunits, C-terminal domain"/>
    <property type="match status" value="1"/>
</dbReference>
<evidence type="ECO:0000313" key="10">
    <source>
        <dbReference type="Proteomes" id="UP000001732"/>
    </source>
</evidence>
<dbReference type="SUPFAM" id="SSF48019">
    <property type="entry name" value="post-AAA+ oligomerization domain-like"/>
    <property type="match status" value="1"/>
</dbReference>
<evidence type="ECO:0000256" key="5">
    <source>
        <dbReference type="ARBA" id="ARBA00022741"/>
    </source>
</evidence>
<evidence type="ECO:0000313" key="9">
    <source>
        <dbReference type="EMBL" id="ACI17169.1"/>
    </source>
</evidence>
<dbReference type="CDD" id="cd00009">
    <property type="entry name" value="AAA"/>
    <property type="match status" value="1"/>
</dbReference>
<comment type="similarity">
    <text evidence="2">Belongs to the AAA ATPase family. RarA/MGS1/WRNIP1 subfamily.</text>
</comment>
<dbReference type="GO" id="GO:0000731">
    <property type="term" value="P:DNA synthesis involved in DNA repair"/>
    <property type="evidence" value="ECO:0007669"/>
    <property type="project" value="TreeGrafter"/>
</dbReference>
<dbReference type="PANTHER" id="PTHR13779:SF7">
    <property type="entry name" value="ATPASE WRNIP1"/>
    <property type="match status" value="1"/>
</dbReference>
<dbReference type="Pfam" id="PF12002">
    <property type="entry name" value="MgsA_C"/>
    <property type="match status" value="1"/>
</dbReference>
<reference evidence="10" key="1">
    <citation type="submission" date="2008-08" db="EMBL/GenBank/DDBJ databases">
        <title>The complete genome sequence of Coprothermobacter proteolyticus strain ATCC 5245 / DSM 5265 / BT.</title>
        <authorList>
            <person name="Dodson R.J."/>
            <person name="Durkin A.S."/>
            <person name="Wu M."/>
            <person name="Eisen J."/>
            <person name="Sutton G."/>
        </authorList>
    </citation>
    <scope>NUCLEOTIDE SEQUENCE [LARGE SCALE GENOMIC DNA]</scope>
    <source>
        <strain evidence="10">ATCC 35245 / DSM 5265 / OCM 4 / BT</strain>
    </source>
</reference>
<dbReference type="GO" id="GO:0017116">
    <property type="term" value="F:single-stranded DNA helicase activity"/>
    <property type="evidence" value="ECO:0007669"/>
    <property type="project" value="TreeGrafter"/>
</dbReference>
<feature type="domain" description="AAA+ ATPase" evidence="8">
    <location>
        <begin position="53"/>
        <end position="170"/>
    </location>
</feature>
<name>B5Y9V9_COPPD</name>
<dbReference type="eggNOG" id="COG2256">
    <property type="taxonomic scope" value="Bacteria"/>
</dbReference>
<dbReference type="PANTHER" id="PTHR13779">
    <property type="entry name" value="WERNER HELICASE-INTERACTING PROTEIN 1 FAMILY MEMBER"/>
    <property type="match status" value="1"/>
</dbReference>
<protein>
    <recommendedName>
        <fullName evidence="3">Replication-associated recombination protein A</fullName>
    </recommendedName>
</protein>
<accession>B5Y9V9</accession>
<evidence type="ECO:0000256" key="4">
    <source>
        <dbReference type="ARBA" id="ARBA00022705"/>
    </source>
</evidence>
<feature type="region of interest" description="Disordered" evidence="7">
    <location>
        <begin position="437"/>
        <end position="459"/>
    </location>
</feature>
<evidence type="ECO:0000256" key="6">
    <source>
        <dbReference type="ARBA" id="ARBA00022840"/>
    </source>
</evidence>
<dbReference type="GO" id="GO:0005524">
    <property type="term" value="F:ATP binding"/>
    <property type="evidence" value="ECO:0007669"/>
    <property type="project" value="UniProtKB-KW"/>
</dbReference>
<dbReference type="FunFam" id="3.40.50.300:FF:000137">
    <property type="entry name" value="Replication-associated recombination protein A"/>
    <property type="match status" value="1"/>
</dbReference>
<dbReference type="Pfam" id="PF16193">
    <property type="entry name" value="AAA_assoc_2"/>
    <property type="match status" value="1"/>
</dbReference>
<dbReference type="Gene3D" id="1.20.272.10">
    <property type="match status" value="1"/>
</dbReference>
<evidence type="ECO:0000259" key="8">
    <source>
        <dbReference type="SMART" id="SM00382"/>
    </source>
</evidence>
<dbReference type="HOGENOM" id="CLU_017985_0_3_9"/>
<dbReference type="Gene3D" id="3.40.50.300">
    <property type="entry name" value="P-loop containing nucleotide triphosphate hydrolases"/>
    <property type="match status" value="1"/>
</dbReference>
<dbReference type="GO" id="GO:0003677">
    <property type="term" value="F:DNA binding"/>
    <property type="evidence" value="ECO:0007669"/>
    <property type="project" value="InterPro"/>
</dbReference>
<dbReference type="SMART" id="SM00382">
    <property type="entry name" value="AAA"/>
    <property type="match status" value="1"/>
</dbReference>